<proteinExistence type="predicted"/>
<keyword evidence="2" id="KW-1185">Reference proteome</keyword>
<dbReference type="Pfam" id="PF13483">
    <property type="entry name" value="Lactamase_B_3"/>
    <property type="match status" value="1"/>
</dbReference>
<dbReference type="AlphaFoldDB" id="A0A7V8VGR5"/>
<dbReference type="Proteomes" id="UP000542342">
    <property type="component" value="Unassembled WGS sequence"/>
</dbReference>
<gene>
    <name evidence="1" type="ORF">H0921_16515</name>
</gene>
<dbReference type="PANTHER" id="PTHR39189">
    <property type="entry name" value="UPF0173 METAL-DEPENDENT HYDROLASE YTKL"/>
    <property type="match status" value="1"/>
</dbReference>
<keyword evidence="1" id="KW-0378">Hydrolase</keyword>
<accession>A0A7V8VGR5</accession>
<dbReference type="Gene3D" id="3.60.15.10">
    <property type="entry name" value="Ribonuclease Z/Hydroxyacylglutathione hydrolase-like"/>
    <property type="match status" value="1"/>
</dbReference>
<evidence type="ECO:0000313" key="2">
    <source>
        <dbReference type="Proteomes" id="UP000542342"/>
    </source>
</evidence>
<dbReference type="InterPro" id="IPR036866">
    <property type="entry name" value="RibonucZ/Hydroxyglut_hydro"/>
</dbReference>
<reference evidence="1 2" key="1">
    <citation type="submission" date="2020-07" db="EMBL/GenBank/DDBJ databases">
        <title>Thermogemmata thermophila gen. nov., sp. nov., a novel moderate thermophilic planctomycete from a Kamchatka hot spring.</title>
        <authorList>
            <person name="Elcheninov A.G."/>
            <person name="Podosokorskaya O.A."/>
            <person name="Kovaleva O.L."/>
            <person name="Novikov A."/>
            <person name="Bonch-Osmolovskaya E.A."/>
            <person name="Toshchakov S.V."/>
            <person name="Kublanov I.V."/>
        </authorList>
    </citation>
    <scope>NUCLEOTIDE SEQUENCE [LARGE SCALE GENOMIC DNA]</scope>
    <source>
        <strain evidence="1 2">2918</strain>
    </source>
</reference>
<dbReference type="RefSeq" id="WP_194539622.1">
    <property type="nucleotide sequence ID" value="NZ_JACEFB010000018.1"/>
</dbReference>
<organism evidence="1 2">
    <name type="scientific">Thermogemmata fonticola</name>
    <dbReference type="NCBI Taxonomy" id="2755323"/>
    <lineage>
        <taxon>Bacteria</taxon>
        <taxon>Pseudomonadati</taxon>
        <taxon>Planctomycetota</taxon>
        <taxon>Planctomycetia</taxon>
        <taxon>Gemmatales</taxon>
        <taxon>Gemmataceae</taxon>
        <taxon>Thermogemmata</taxon>
    </lineage>
</organism>
<dbReference type="SUPFAM" id="SSF56281">
    <property type="entry name" value="Metallo-hydrolase/oxidoreductase"/>
    <property type="match status" value="1"/>
</dbReference>
<dbReference type="GO" id="GO:0016787">
    <property type="term" value="F:hydrolase activity"/>
    <property type="evidence" value="ECO:0007669"/>
    <property type="project" value="UniProtKB-KW"/>
</dbReference>
<dbReference type="EMBL" id="JACEFB010000018">
    <property type="protein sequence ID" value="MBA2227764.1"/>
    <property type="molecule type" value="Genomic_DNA"/>
</dbReference>
<protein>
    <submittedName>
        <fullName evidence="1">MBL fold metallo-hydrolase</fullName>
    </submittedName>
</protein>
<sequence>MVSRRSLLLMVSRRSLFQYGWLAAGGALLAALLGYAFPREGQARTPQTPEEPAPPVTIRWHGQSFFTVTTSRGIRIAFDPHAIPHFGRGPRRVDFVLISHPHNDHDQIGIFEPPPKDADVYRGVIEPRPGRQEWKSYDERRGAIRFRTVATFHDALSGMQRGKNTVWVLHTDGLNICHLGDLGHELSDEQRKAIGPVDVLMVPIGGIYTLNGEQAAEVVRQLRPRLYILPMHYGVPGYDDLLGPEEFLTYFKDDEKEKRLGTNELIVRASDKLPKAKVLLLGWKDRDSKDGK</sequence>
<comment type="caution">
    <text evidence="1">The sequence shown here is derived from an EMBL/GenBank/DDBJ whole genome shotgun (WGS) entry which is preliminary data.</text>
</comment>
<evidence type="ECO:0000313" key="1">
    <source>
        <dbReference type="EMBL" id="MBA2227764.1"/>
    </source>
</evidence>
<dbReference type="PANTHER" id="PTHR39189:SF1">
    <property type="entry name" value="UPF0173 METAL-DEPENDENT HYDROLASE YTKL"/>
    <property type="match status" value="1"/>
</dbReference>
<name>A0A7V8VGR5_9BACT</name>